<feature type="compositionally biased region" description="Basic and acidic residues" evidence="5">
    <location>
        <begin position="240"/>
        <end position="250"/>
    </location>
</feature>
<evidence type="ECO:0000256" key="3">
    <source>
        <dbReference type="ARBA" id="ARBA00023054"/>
    </source>
</evidence>
<dbReference type="GO" id="GO:0019843">
    <property type="term" value="F:rRNA binding"/>
    <property type="evidence" value="ECO:0007669"/>
    <property type="project" value="TreeGrafter"/>
</dbReference>
<feature type="compositionally biased region" description="Basic and acidic residues" evidence="5">
    <location>
        <begin position="261"/>
        <end position="270"/>
    </location>
</feature>
<dbReference type="Proteomes" id="UP000006753">
    <property type="component" value="Unassembled WGS sequence"/>
</dbReference>
<dbReference type="GO" id="GO:0005730">
    <property type="term" value="C:nucleolus"/>
    <property type="evidence" value="ECO:0007669"/>
    <property type="project" value="UniProtKB-SubCell"/>
</dbReference>
<dbReference type="Pfam" id="PF09805">
    <property type="entry name" value="Nop25"/>
    <property type="match status" value="1"/>
</dbReference>
<dbReference type="STRING" id="1072389.K1WSS2"/>
<dbReference type="OrthoDB" id="551633at2759"/>
<dbReference type="RefSeq" id="XP_007293289.1">
    <property type="nucleotide sequence ID" value="XM_007293227.1"/>
</dbReference>
<dbReference type="InterPro" id="IPR019186">
    <property type="entry name" value="Nucleolar_protein_12"/>
</dbReference>
<keyword evidence="7" id="KW-1185">Reference proteome</keyword>
<feature type="compositionally biased region" description="Basic and acidic residues" evidence="5">
    <location>
        <begin position="65"/>
        <end position="79"/>
    </location>
</feature>
<feature type="region of interest" description="Disordered" evidence="5">
    <location>
        <begin position="57"/>
        <end position="79"/>
    </location>
</feature>
<evidence type="ECO:0000256" key="5">
    <source>
        <dbReference type="SAM" id="MobiDB-lite"/>
    </source>
</evidence>
<dbReference type="KEGG" id="mbe:MBM_05400"/>
<organism evidence="6 7">
    <name type="scientific">Marssonina brunnea f. sp. multigermtubi (strain MB_m1)</name>
    <name type="common">Marssonina leaf spot fungus</name>
    <dbReference type="NCBI Taxonomy" id="1072389"/>
    <lineage>
        <taxon>Eukaryota</taxon>
        <taxon>Fungi</taxon>
        <taxon>Dikarya</taxon>
        <taxon>Ascomycota</taxon>
        <taxon>Pezizomycotina</taxon>
        <taxon>Leotiomycetes</taxon>
        <taxon>Helotiales</taxon>
        <taxon>Drepanopezizaceae</taxon>
        <taxon>Drepanopeziza</taxon>
    </lineage>
</organism>
<dbReference type="GeneID" id="18761335"/>
<sequence>MDPTHLQPGIFLHPRPRKPLLSSHPPNKRRKTEHHKVEEINFDDTSRADYLTGFHKRKVQRAKRAREEEAKKGREERVLMRRQLREERKQELEEHVSAINAALRAVGDPDVASSDSDSDAWHGFSDDDEKATSKSKPKSISKLNSNPLPAAPVLDHEEEYLSSDEDKHTTVTIEAVDVSKEGLHRIANGDESGEDGSESENRTKAWNSKKAAAKEKEKEEAEAGGGGKKKWPKKERKPKFRYESKVERKAARMKQKGKKRASAEARKGGG</sequence>
<feature type="compositionally biased region" description="Basic residues" evidence="5">
    <location>
        <begin position="251"/>
        <end position="260"/>
    </location>
</feature>
<keyword evidence="4" id="KW-0539">Nucleus</keyword>
<feature type="compositionally biased region" description="Basic and acidic residues" evidence="5">
    <location>
        <begin position="177"/>
        <end position="188"/>
    </location>
</feature>
<feature type="region of interest" description="Disordered" evidence="5">
    <location>
        <begin position="1"/>
        <end position="35"/>
    </location>
</feature>
<dbReference type="OMA" id="EWDGFPD"/>
<feature type="compositionally biased region" description="Basic and acidic residues" evidence="5">
    <location>
        <begin position="212"/>
        <end position="221"/>
    </location>
</feature>
<dbReference type="InParanoid" id="K1WSS2"/>
<evidence type="ECO:0000256" key="2">
    <source>
        <dbReference type="ARBA" id="ARBA00007175"/>
    </source>
</evidence>
<reference evidence="6 7" key="1">
    <citation type="journal article" date="2012" name="BMC Genomics">
        <title>Sequencing the genome of Marssonina brunnea reveals fungus-poplar co-evolution.</title>
        <authorList>
            <person name="Zhu S."/>
            <person name="Cao Y.-Z."/>
            <person name="Jiang C."/>
            <person name="Tan B.-Y."/>
            <person name="Wang Z."/>
            <person name="Feng S."/>
            <person name="Zhang L."/>
            <person name="Su X.-H."/>
            <person name="Brejova B."/>
            <person name="Vinar T."/>
            <person name="Xu M."/>
            <person name="Wang M.-X."/>
            <person name="Zhang S.-G."/>
            <person name="Huang M.-R."/>
            <person name="Wu R."/>
            <person name="Zhou Y."/>
        </authorList>
    </citation>
    <scope>NUCLEOTIDE SEQUENCE [LARGE SCALE GENOMIC DNA]</scope>
    <source>
        <strain evidence="6 7">MB_m1</strain>
    </source>
</reference>
<name>K1WSS2_MARBU</name>
<evidence type="ECO:0000256" key="4">
    <source>
        <dbReference type="ARBA" id="ARBA00023242"/>
    </source>
</evidence>
<comment type="subcellular location">
    <subcellularLocation>
        <location evidence="1">Nucleus</location>
        <location evidence="1">Nucleolus</location>
    </subcellularLocation>
</comment>
<comment type="similarity">
    <text evidence="2">Belongs to the RRP17 family.</text>
</comment>
<dbReference type="eggNOG" id="KOG4709">
    <property type="taxonomic scope" value="Eukaryota"/>
</dbReference>
<dbReference type="PANTHER" id="PTHR14577">
    <property type="entry name" value="NUCLEOLAR PROTEIN 12"/>
    <property type="match status" value="1"/>
</dbReference>
<evidence type="ECO:0000313" key="6">
    <source>
        <dbReference type="EMBL" id="EKD16106.1"/>
    </source>
</evidence>
<feature type="region of interest" description="Disordered" evidence="5">
    <location>
        <begin position="104"/>
        <end position="270"/>
    </location>
</feature>
<dbReference type="FunCoup" id="K1WSS2">
    <property type="interactions" value="203"/>
</dbReference>
<dbReference type="PANTHER" id="PTHR14577:SF0">
    <property type="entry name" value="NUCLEOLAR PROTEIN 12"/>
    <property type="match status" value="1"/>
</dbReference>
<evidence type="ECO:0000313" key="7">
    <source>
        <dbReference type="Proteomes" id="UP000006753"/>
    </source>
</evidence>
<keyword evidence="3" id="KW-0175">Coiled coil</keyword>
<dbReference type="EMBL" id="JH921439">
    <property type="protein sequence ID" value="EKD16106.1"/>
    <property type="molecule type" value="Genomic_DNA"/>
</dbReference>
<evidence type="ECO:0000256" key="1">
    <source>
        <dbReference type="ARBA" id="ARBA00004604"/>
    </source>
</evidence>
<protein>
    <submittedName>
        <fullName evidence="6">Protein required for cell viability</fullName>
    </submittedName>
</protein>
<dbReference type="HOGENOM" id="CLU_067149_1_0_1"/>
<gene>
    <name evidence="6" type="ORF">MBM_05400</name>
</gene>
<proteinExistence type="inferred from homology"/>
<accession>K1WSS2</accession>
<feature type="compositionally biased region" description="Basic residues" evidence="5">
    <location>
        <begin position="227"/>
        <end position="239"/>
    </location>
</feature>
<dbReference type="AlphaFoldDB" id="K1WSS2"/>